<accession>A0A7H9B7P5</accession>
<gene>
    <name evidence="3" type="ORF">HG535_0G01480</name>
</gene>
<feature type="region of interest" description="Disordered" evidence="1">
    <location>
        <begin position="66"/>
        <end position="115"/>
    </location>
</feature>
<evidence type="ECO:0000256" key="2">
    <source>
        <dbReference type="SAM" id="Phobius"/>
    </source>
</evidence>
<evidence type="ECO:0000256" key="1">
    <source>
        <dbReference type="SAM" id="MobiDB-lite"/>
    </source>
</evidence>
<dbReference type="EMBL" id="CP058610">
    <property type="protein sequence ID" value="QLG74264.1"/>
    <property type="molecule type" value="Genomic_DNA"/>
</dbReference>
<sequence length="534" mass="57115">MNFNATLSRSSNTISLSTGYFLTTASDEGDLSSFTISPSLSAGSASSATSKSSLSFSIVMPSSLRLDGNETDSTTAASSTGPRSTSSSGESVQGAFTGSHSYNTSRGLEASSSSRTLLPNEFTSLEISSSTALTTSESTGSMFGLSSSIHSSISWNQSSADMAQTRDSSSNMKTTSLSDTTSSSLPLASSSQSSDKLSSTGQSSPYATSSTLQNSTPMFLTSQTLVAPSFSSLPSSSYQESVTSSILSLPSSLSDSGFSISTSSDSIYLFYTQMYEITGSSTTFETGLPTKTVLNINAATSGFNSQKTTMTTGVDFYERWMRANQDRSRSNSSQANRDKIIGGVVGGVGGFIACCLVIFFIYWKRRTGQRETVKGFSSEIGRRAGYPWPASGDDTNEEKDALDDHNADTILARIRNGTMLRNKPPQQAPLVDESDPFQNEFNFESRRRPRPPLPPPRKAASVQNQPPTSVESRNVGQILEMDPEENRYSYISSMSESSALVDDSTMSSTSIRLGMYGHNNTVSDSTQGFFREVI</sequence>
<feature type="compositionally biased region" description="Polar residues" evidence="1">
    <location>
        <begin position="160"/>
        <end position="173"/>
    </location>
</feature>
<dbReference type="KEGG" id="zmk:HG535_0G01480"/>
<reference evidence="3 4" key="1">
    <citation type="submission" date="2020-07" db="EMBL/GenBank/DDBJ databases">
        <title>The yeast mating-type switching endonuclease HO is a domesticated member of an unorthodox homing genetic element family.</title>
        <authorList>
            <person name="Coughlan A.Y."/>
            <person name="Lombardi L."/>
            <person name="Braun-Galleani S."/>
            <person name="Martos A.R."/>
            <person name="Galeote V."/>
            <person name="Bigey F."/>
            <person name="Dequin S."/>
            <person name="Byrne K.P."/>
            <person name="Wolfe K.H."/>
        </authorList>
    </citation>
    <scope>NUCLEOTIDE SEQUENCE [LARGE SCALE GENOMIC DNA]</scope>
    <source>
        <strain evidence="3 4">NRRL Y-6702</strain>
    </source>
</reference>
<feature type="compositionally biased region" description="Low complexity" evidence="1">
    <location>
        <begin position="174"/>
        <end position="204"/>
    </location>
</feature>
<feature type="compositionally biased region" description="Low complexity" evidence="1">
    <location>
        <begin position="73"/>
        <end position="91"/>
    </location>
</feature>
<dbReference type="Proteomes" id="UP000509704">
    <property type="component" value="Chromosome 7"/>
</dbReference>
<keyword evidence="2" id="KW-1133">Transmembrane helix</keyword>
<feature type="region of interest" description="Disordered" evidence="1">
    <location>
        <begin position="160"/>
        <end position="211"/>
    </location>
</feature>
<keyword evidence="4" id="KW-1185">Reference proteome</keyword>
<dbReference type="AlphaFoldDB" id="A0A7H9B7P5"/>
<proteinExistence type="predicted"/>
<evidence type="ECO:0008006" key="5">
    <source>
        <dbReference type="Google" id="ProtNLM"/>
    </source>
</evidence>
<evidence type="ECO:0000313" key="4">
    <source>
        <dbReference type="Proteomes" id="UP000509704"/>
    </source>
</evidence>
<feature type="transmembrane region" description="Helical" evidence="2">
    <location>
        <begin position="340"/>
        <end position="363"/>
    </location>
</feature>
<feature type="region of interest" description="Disordered" evidence="1">
    <location>
        <begin position="443"/>
        <end position="477"/>
    </location>
</feature>
<dbReference type="GeneID" id="59238047"/>
<dbReference type="OrthoDB" id="4036548at2759"/>
<organism evidence="3 4">
    <name type="scientific">Zygotorulaspora mrakii</name>
    <name type="common">Zygosaccharomyces mrakii</name>
    <dbReference type="NCBI Taxonomy" id="42260"/>
    <lineage>
        <taxon>Eukaryota</taxon>
        <taxon>Fungi</taxon>
        <taxon>Dikarya</taxon>
        <taxon>Ascomycota</taxon>
        <taxon>Saccharomycotina</taxon>
        <taxon>Saccharomycetes</taxon>
        <taxon>Saccharomycetales</taxon>
        <taxon>Saccharomycetaceae</taxon>
        <taxon>Zygotorulaspora</taxon>
    </lineage>
</organism>
<feature type="compositionally biased region" description="Polar residues" evidence="1">
    <location>
        <begin position="461"/>
        <end position="475"/>
    </location>
</feature>
<feature type="compositionally biased region" description="Polar residues" evidence="1">
    <location>
        <begin position="94"/>
        <end position="115"/>
    </location>
</feature>
<dbReference type="RefSeq" id="XP_037145989.1">
    <property type="nucleotide sequence ID" value="XM_037290094.1"/>
</dbReference>
<keyword evidence="2" id="KW-0472">Membrane</keyword>
<protein>
    <recommendedName>
        <fullName evidence="5">Mid2 domain-containing protein</fullName>
    </recommendedName>
</protein>
<name>A0A7H9B7P5_ZYGMR</name>
<evidence type="ECO:0000313" key="3">
    <source>
        <dbReference type="EMBL" id="QLG74264.1"/>
    </source>
</evidence>
<keyword evidence="2" id="KW-0812">Transmembrane</keyword>